<accession>A0A8T0IVL8</accession>
<gene>
    <name evidence="2" type="ORF">KC19_2G147300</name>
</gene>
<feature type="non-terminal residue" evidence="2">
    <location>
        <position position="1"/>
    </location>
</feature>
<protein>
    <submittedName>
        <fullName evidence="2">Uncharacterized protein</fullName>
    </submittedName>
</protein>
<evidence type="ECO:0000256" key="1">
    <source>
        <dbReference type="SAM" id="MobiDB-lite"/>
    </source>
</evidence>
<name>A0A8T0IVL8_CERPU</name>
<dbReference type="AlphaFoldDB" id="A0A8T0IVL8"/>
<dbReference type="EMBL" id="CM026422">
    <property type="protein sequence ID" value="KAG0587195.1"/>
    <property type="molecule type" value="Genomic_DNA"/>
</dbReference>
<reference evidence="2" key="1">
    <citation type="submission" date="2020-06" db="EMBL/GenBank/DDBJ databases">
        <title>WGS assembly of Ceratodon purpureus strain R40.</title>
        <authorList>
            <person name="Carey S.B."/>
            <person name="Jenkins J."/>
            <person name="Shu S."/>
            <person name="Lovell J.T."/>
            <person name="Sreedasyam A."/>
            <person name="Maumus F."/>
            <person name="Tiley G.P."/>
            <person name="Fernandez-Pozo N."/>
            <person name="Barry K."/>
            <person name="Chen C."/>
            <person name="Wang M."/>
            <person name="Lipzen A."/>
            <person name="Daum C."/>
            <person name="Saski C.A."/>
            <person name="Payton A.C."/>
            <person name="Mcbreen J.C."/>
            <person name="Conrad R.E."/>
            <person name="Kollar L.M."/>
            <person name="Olsson S."/>
            <person name="Huttunen S."/>
            <person name="Landis J.B."/>
            <person name="Wickett N.J."/>
            <person name="Johnson M.G."/>
            <person name="Rensing S.A."/>
            <person name="Grimwood J."/>
            <person name="Schmutz J."/>
            <person name="Mcdaniel S.F."/>
        </authorList>
    </citation>
    <scope>NUCLEOTIDE SEQUENCE</scope>
    <source>
        <strain evidence="2">R40</strain>
    </source>
</reference>
<feature type="region of interest" description="Disordered" evidence="1">
    <location>
        <begin position="42"/>
        <end position="76"/>
    </location>
</feature>
<evidence type="ECO:0000313" key="3">
    <source>
        <dbReference type="Proteomes" id="UP000822688"/>
    </source>
</evidence>
<comment type="caution">
    <text evidence="2">The sequence shown here is derived from an EMBL/GenBank/DDBJ whole genome shotgun (WGS) entry which is preliminary data.</text>
</comment>
<keyword evidence="3" id="KW-1185">Reference proteome</keyword>
<proteinExistence type="predicted"/>
<sequence>ICCSTLLSAVLDEVLAEASPDWRMLEDELSISVNGCRELGSTTGSAGDVPPQLAPTPEVWSATGNSEVKEPRRNGYRSAATDQSILSLCRVSNPCNTPLVILLHTCTKSSHRTKTYC</sequence>
<dbReference type="Proteomes" id="UP000822688">
    <property type="component" value="Chromosome 2"/>
</dbReference>
<evidence type="ECO:0000313" key="2">
    <source>
        <dbReference type="EMBL" id="KAG0587195.1"/>
    </source>
</evidence>
<organism evidence="2 3">
    <name type="scientific">Ceratodon purpureus</name>
    <name type="common">Fire moss</name>
    <name type="synonym">Dicranum purpureum</name>
    <dbReference type="NCBI Taxonomy" id="3225"/>
    <lineage>
        <taxon>Eukaryota</taxon>
        <taxon>Viridiplantae</taxon>
        <taxon>Streptophyta</taxon>
        <taxon>Embryophyta</taxon>
        <taxon>Bryophyta</taxon>
        <taxon>Bryophytina</taxon>
        <taxon>Bryopsida</taxon>
        <taxon>Dicranidae</taxon>
        <taxon>Pseudoditrichales</taxon>
        <taxon>Ditrichaceae</taxon>
        <taxon>Ceratodon</taxon>
    </lineage>
</organism>